<name>A0ACC5XBL3_PANGG</name>
<evidence type="ECO:0000313" key="2">
    <source>
        <dbReference type="Proteomes" id="UP000829447"/>
    </source>
</evidence>
<organism evidence="1 2">
    <name type="scientific">Pangasianodon gigas</name>
    <name type="common">Mekong giant catfish</name>
    <name type="synonym">Pangasius gigas</name>
    <dbReference type="NCBI Taxonomy" id="30993"/>
    <lineage>
        <taxon>Eukaryota</taxon>
        <taxon>Metazoa</taxon>
        <taxon>Chordata</taxon>
        <taxon>Craniata</taxon>
        <taxon>Vertebrata</taxon>
        <taxon>Euteleostomi</taxon>
        <taxon>Actinopterygii</taxon>
        <taxon>Neopterygii</taxon>
        <taxon>Teleostei</taxon>
        <taxon>Ostariophysi</taxon>
        <taxon>Siluriformes</taxon>
        <taxon>Pangasiidae</taxon>
        <taxon>Pangasianodon</taxon>
    </lineage>
</organism>
<proteinExistence type="predicted"/>
<keyword evidence="2" id="KW-1185">Reference proteome</keyword>
<accession>A0ACC5XBL3</accession>
<reference evidence="1 2" key="1">
    <citation type="journal article" date="2022" name="bioRxiv">
        <title>An ancient truncated duplication of the anti-Mullerian hormone receptor type 2 gene is a potential conserved master sex determinant in the Pangasiidae catfish family.</title>
        <authorList>
            <person name="Wen M."/>
            <person name="Pan Q."/>
            <person name="Jouanno E."/>
            <person name="Montfort J."/>
            <person name="Zahm M."/>
            <person name="Cabau C."/>
            <person name="Klopp C."/>
            <person name="Iampietro C."/>
            <person name="Roques C."/>
            <person name="Bouchez O."/>
            <person name="Castinel A."/>
            <person name="Donnadieu C."/>
            <person name="Parrinello H."/>
            <person name="Poncet C."/>
            <person name="Belmonte E."/>
            <person name="Gautier V."/>
            <person name="Avarre J.-C."/>
            <person name="Dugue R."/>
            <person name="Gustiano R."/>
            <person name="Ha T.T.T."/>
            <person name="Campet M."/>
            <person name="Sriphairoj K."/>
            <person name="Ribolli J."/>
            <person name="de Almeida F.L."/>
            <person name="Desvignes T."/>
            <person name="Postlethwait J.H."/>
            <person name="Bucao C.F."/>
            <person name="Robinson-Rechavi M."/>
            <person name="Bobe J."/>
            <person name="Herpin A."/>
            <person name="Guiguen Y."/>
        </authorList>
    </citation>
    <scope>NUCLEOTIDE SEQUENCE [LARGE SCALE GENOMIC DNA]</scope>
    <source>
        <strain evidence="1">YG-Dec2019</strain>
    </source>
</reference>
<comment type="caution">
    <text evidence="1">The sequence shown here is derived from an EMBL/GenBank/DDBJ whole genome shotgun (WGS) entry which is preliminary data.</text>
</comment>
<sequence length="189" mass="20850">MKSAEKLIIIVCFLFQAPCPSNLPTFTWNFLPEERRQEQNHNTSFSSSQLNFSATHLHHGVDFTCTATYQLQNKTKSAQSSLTLHVLYAPQLSPSSSCNTTQDLIVCSCEVHGNPSPKLEWRLSGQTPVSPSEVISIQEESASNTTLRSFISIRQSVKNMSTLQCVVSNKLGVTSQVFSFVSQCSADKG</sequence>
<gene>
    <name evidence="1" type="ORF">PGIGA_G00088410</name>
</gene>
<evidence type="ECO:0000313" key="1">
    <source>
        <dbReference type="EMBL" id="MCI4388647.1"/>
    </source>
</evidence>
<dbReference type="EMBL" id="CM040471">
    <property type="protein sequence ID" value="MCI4388647.1"/>
    <property type="molecule type" value="Genomic_DNA"/>
</dbReference>
<dbReference type="Proteomes" id="UP000829447">
    <property type="component" value="Linkage Group LG18"/>
</dbReference>
<protein>
    <submittedName>
        <fullName evidence="1">Uncharacterized protein</fullName>
    </submittedName>
</protein>